<evidence type="ECO:0000313" key="2">
    <source>
        <dbReference type="Proteomes" id="UP000054466"/>
    </source>
</evidence>
<dbReference type="HOGENOM" id="CLU_1834952_0_0_1"/>
<dbReference type="GeneID" id="27351791"/>
<dbReference type="AlphaFoldDB" id="A0A0D2CER3"/>
<dbReference type="RefSeq" id="XP_016242215.1">
    <property type="nucleotide sequence ID" value="XM_016400137.1"/>
</dbReference>
<dbReference type="VEuPathDB" id="FungiDB:PV07_12597"/>
<dbReference type="Proteomes" id="UP000054466">
    <property type="component" value="Unassembled WGS sequence"/>
</dbReference>
<name>A0A0D2CER3_9EURO</name>
<sequence>MKKVTFSQLWEALTPVVYMNSQGQAGQPGRSWSASSSVIEPPPQSLGFVRMKDWNRDAAYDEIPPAYILVHYRIDWRLMIKQTVGPRNTIEDIVLEPTSFKPRILLPQLEDLLKWKTPRLPTRSTGRYGCGSQGDWYTQR</sequence>
<gene>
    <name evidence="1" type="ORF">PV07_12597</name>
</gene>
<protein>
    <submittedName>
        <fullName evidence="1">Uncharacterized protein</fullName>
    </submittedName>
</protein>
<reference evidence="1 2" key="1">
    <citation type="submission" date="2015-01" db="EMBL/GenBank/DDBJ databases">
        <title>The Genome Sequence of Cladophialophora immunda CBS83496.</title>
        <authorList>
            <consortium name="The Broad Institute Genomics Platform"/>
            <person name="Cuomo C."/>
            <person name="de Hoog S."/>
            <person name="Gorbushina A."/>
            <person name="Stielow B."/>
            <person name="Teixiera M."/>
            <person name="Abouelleil A."/>
            <person name="Chapman S.B."/>
            <person name="Priest M."/>
            <person name="Young S.K."/>
            <person name="Wortman J."/>
            <person name="Nusbaum C."/>
            <person name="Birren B."/>
        </authorList>
    </citation>
    <scope>NUCLEOTIDE SEQUENCE [LARGE SCALE GENOMIC DNA]</scope>
    <source>
        <strain evidence="1 2">CBS 83496</strain>
    </source>
</reference>
<organism evidence="1 2">
    <name type="scientific">Cladophialophora immunda</name>
    <dbReference type="NCBI Taxonomy" id="569365"/>
    <lineage>
        <taxon>Eukaryota</taxon>
        <taxon>Fungi</taxon>
        <taxon>Dikarya</taxon>
        <taxon>Ascomycota</taxon>
        <taxon>Pezizomycotina</taxon>
        <taxon>Eurotiomycetes</taxon>
        <taxon>Chaetothyriomycetidae</taxon>
        <taxon>Chaetothyriales</taxon>
        <taxon>Herpotrichiellaceae</taxon>
        <taxon>Cladophialophora</taxon>
    </lineage>
</organism>
<proteinExistence type="predicted"/>
<accession>A0A0D2CER3</accession>
<evidence type="ECO:0000313" key="1">
    <source>
        <dbReference type="EMBL" id="KIW21999.1"/>
    </source>
</evidence>
<keyword evidence="2" id="KW-1185">Reference proteome</keyword>
<dbReference type="EMBL" id="KN847062">
    <property type="protein sequence ID" value="KIW21999.1"/>
    <property type="molecule type" value="Genomic_DNA"/>
</dbReference>